<dbReference type="RefSeq" id="WP_007275090.1">
    <property type="nucleotide sequence ID" value="NZ_BMCI01000004.1"/>
</dbReference>
<dbReference type="Proteomes" id="UP000646833">
    <property type="component" value="Unassembled WGS sequence"/>
</dbReference>
<dbReference type="InterPro" id="IPR006311">
    <property type="entry name" value="TAT_signal"/>
</dbReference>
<dbReference type="GO" id="GO:0005507">
    <property type="term" value="F:copper ion binding"/>
    <property type="evidence" value="ECO:0007669"/>
    <property type="project" value="InterPro"/>
</dbReference>
<feature type="binding site" evidence="3">
    <location>
        <position position="143"/>
    </location>
    <ligand>
        <name>Cu cation</name>
        <dbReference type="ChEBI" id="CHEBI:23378"/>
    </ligand>
</feature>
<dbReference type="AlphaFoldDB" id="A0A830E256"/>
<dbReference type="GO" id="GO:0009055">
    <property type="term" value="F:electron transfer activity"/>
    <property type="evidence" value="ECO:0007669"/>
    <property type="project" value="InterPro"/>
</dbReference>
<evidence type="ECO:0000256" key="2">
    <source>
        <dbReference type="ARBA" id="ARBA00023008"/>
    </source>
</evidence>
<dbReference type="PRINTS" id="PR00157">
    <property type="entry name" value="PLASTOCYANIN"/>
</dbReference>
<evidence type="ECO:0000256" key="5">
    <source>
        <dbReference type="SAM" id="Phobius"/>
    </source>
</evidence>
<dbReference type="SUPFAM" id="SSF49503">
    <property type="entry name" value="Cupredoxins"/>
    <property type="match status" value="1"/>
</dbReference>
<evidence type="ECO:0000313" key="7">
    <source>
        <dbReference type="EMBL" id="GGC61992.1"/>
    </source>
</evidence>
<dbReference type="InterPro" id="IPR000923">
    <property type="entry name" value="BlueCu_1"/>
</dbReference>
<keyword evidence="5" id="KW-1133">Transmembrane helix</keyword>
<name>A0A830E256_9EURY</name>
<dbReference type="Pfam" id="PF00127">
    <property type="entry name" value="Copper-bind"/>
    <property type="match status" value="1"/>
</dbReference>
<keyword evidence="2 3" id="KW-0186">Copper</keyword>
<gene>
    <name evidence="7" type="ORF">GCM10007209_25090</name>
</gene>
<comment type="caution">
    <text evidence="7">The sequence shown here is derived from an EMBL/GenBank/DDBJ whole genome shotgun (WGS) entry which is preliminary data.</text>
</comment>
<proteinExistence type="predicted"/>
<evidence type="ECO:0000256" key="3">
    <source>
        <dbReference type="PIRSR" id="PIRSR602387-1"/>
    </source>
</evidence>
<dbReference type="EMBL" id="BMCI01000004">
    <property type="protein sequence ID" value="GGC61992.1"/>
    <property type="molecule type" value="Genomic_DNA"/>
</dbReference>
<evidence type="ECO:0000256" key="1">
    <source>
        <dbReference type="ARBA" id="ARBA00022723"/>
    </source>
</evidence>
<dbReference type="NCBIfam" id="TIGR03102">
    <property type="entry name" value="halo_cynanin"/>
    <property type="match status" value="1"/>
</dbReference>
<dbReference type="InterPro" id="IPR017533">
    <property type="entry name" value="Halocyanin"/>
</dbReference>
<feature type="region of interest" description="Disordered" evidence="4">
    <location>
        <begin position="28"/>
        <end position="47"/>
    </location>
</feature>
<sequence>MKRREFLRTAGGATAAATAAAGTAAAQEGGGGAQVQPDFGGHLDGVDGGYEDLRGQSEVTIEVGASGNGGNLAFAPAGIWIDTGTTVTWEWTGEGGGHNVVSSEGASLDSGAAVSEAGSTYEYTFESGGITKYHCVPHEALGMLGAVAVGGDVATVSTGGGGEKELHELGVPIQAHWVGSATILGILVTVIYTFFILKYGESPNTGNTGGGE</sequence>
<reference evidence="7" key="2">
    <citation type="submission" date="2020-09" db="EMBL/GenBank/DDBJ databases">
        <authorList>
            <person name="Sun Q."/>
            <person name="Sedlacek I."/>
        </authorList>
    </citation>
    <scope>NUCLEOTIDE SEQUENCE</scope>
    <source>
        <strain evidence="7">CCM 7217</strain>
    </source>
</reference>
<evidence type="ECO:0000259" key="6">
    <source>
        <dbReference type="Pfam" id="PF00127"/>
    </source>
</evidence>
<evidence type="ECO:0000313" key="8">
    <source>
        <dbReference type="Proteomes" id="UP000646833"/>
    </source>
</evidence>
<keyword evidence="5" id="KW-0472">Membrane</keyword>
<keyword evidence="5" id="KW-0812">Transmembrane</keyword>
<organism evidence="7 8">
    <name type="scientific">Haloferax sulfurifontis</name>
    <dbReference type="NCBI Taxonomy" id="255616"/>
    <lineage>
        <taxon>Archaea</taxon>
        <taxon>Methanobacteriati</taxon>
        <taxon>Methanobacteriota</taxon>
        <taxon>Stenosarchaea group</taxon>
        <taxon>Halobacteria</taxon>
        <taxon>Halobacteriales</taxon>
        <taxon>Haloferacaceae</taxon>
        <taxon>Haloferax</taxon>
    </lineage>
</organism>
<feature type="binding site" evidence="3">
    <location>
        <position position="135"/>
    </location>
    <ligand>
        <name>Cu cation</name>
        <dbReference type="ChEBI" id="CHEBI:23378"/>
    </ligand>
</feature>
<feature type="binding site" evidence="3">
    <location>
        <position position="138"/>
    </location>
    <ligand>
        <name>Cu cation</name>
        <dbReference type="ChEBI" id="CHEBI:23378"/>
    </ligand>
</feature>
<comment type="cofactor">
    <cofactor evidence="3">
        <name>Cu(2+)</name>
        <dbReference type="ChEBI" id="CHEBI:29036"/>
    </cofactor>
    <text evidence="3">The crystal structure with reduced Cu(1+) has also been determined.</text>
</comment>
<accession>A0A830E256</accession>
<feature type="transmembrane region" description="Helical" evidence="5">
    <location>
        <begin position="177"/>
        <end position="197"/>
    </location>
</feature>
<evidence type="ECO:0000256" key="4">
    <source>
        <dbReference type="SAM" id="MobiDB-lite"/>
    </source>
</evidence>
<dbReference type="PROSITE" id="PS51318">
    <property type="entry name" value="TAT"/>
    <property type="match status" value="1"/>
</dbReference>
<dbReference type="CDD" id="cd04220">
    <property type="entry name" value="Halocyanin"/>
    <property type="match status" value="1"/>
</dbReference>
<dbReference type="InterPro" id="IPR002387">
    <property type="entry name" value="Plastocyanin"/>
</dbReference>
<reference evidence="7" key="1">
    <citation type="journal article" date="2014" name="Int. J. Syst. Evol. Microbiol.">
        <title>Complete genome sequence of Corynebacterium casei LMG S-19264T (=DSM 44701T), isolated from a smear-ripened cheese.</title>
        <authorList>
            <consortium name="US DOE Joint Genome Institute (JGI-PGF)"/>
            <person name="Walter F."/>
            <person name="Albersmeier A."/>
            <person name="Kalinowski J."/>
            <person name="Ruckert C."/>
        </authorList>
    </citation>
    <scope>NUCLEOTIDE SEQUENCE</scope>
    <source>
        <strain evidence="7">CCM 7217</strain>
    </source>
</reference>
<feature type="binding site" evidence="3">
    <location>
        <position position="98"/>
    </location>
    <ligand>
        <name>Cu cation</name>
        <dbReference type="ChEBI" id="CHEBI:23378"/>
    </ligand>
</feature>
<protein>
    <recommendedName>
        <fullName evidence="6">Blue (type 1) copper domain-containing protein</fullName>
    </recommendedName>
</protein>
<dbReference type="Gene3D" id="2.60.40.420">
    <property type="entry name" value="Cupredoxins - blue copper proteins"/>
    <property type="match status" value="1"/>
</dbReference>
<dbReference type="InterPro" id="IPR008972">
    <property type="entry name" value="Cupredoxin"/>
</dbReference>
<keyword evidence="1 3" id="KW-0479">Metal-binding</keyword>
<feature type="domain" description="Blue (type 1) copper" evidence="6">
    <location>
        <begin position="63"/>
        <end position="149"/>
    </location>
</feature>